<comment type="similarity">
    <text evidence="7">Belongs to the SPRING family.</text>
</comment>
<dbReference type="PANTHER" id="PTHR13481:SF0">
    <property type="entry name" value="SREBP REGULATING GENE PROTEIN"/>
    <property type="match status" value="1"/>
</dbReference>
<reference evidence="11" key="1">
    <citation type="submission" date="2025-08" db="UniProtKB">
        <authorList>
            <consortium name="RefSeq"/>
        </authorList>
    </citation>
    <scope>IDENTIFICATION</scope>
    <source>
        <tissue evidence="11">Thorax and Abdomen</tissue>
    </source>
</reference>
<comment type="subcellular location">
    <subcellularLocation>
        <location evidence="1">Golgi apparatus membrane</location>
        <topology evidence="1">Single-pass membrane protein</topology>
    </subcellularLocation>
</comment>
<evidence type="ECO:0000256" key="6">
    <source>
        <dbReference type="ARBA" id="ARBA00023180"/>
    </source>
</evidence>
<keyword evidence="5 9" id="KW-0472">Membrane</keyword>
<dbReference type="OrthoDB" id="70142at2759"/>
<name>A0A6J0BKG2_NEOLC</name>
<dbReference type="RefSeq" id="XP_015515169.2">
    <property type="nucleotide sequence ID" value="XM_015659683.2"/>
</dbReference>
<evidence type="ECO:0000256" key="4">
    <source>
        <dbReference type="ARBA" id="ARBA00023034"/>
    </source>
</evidence>
<dbReference type="Pfam" id="PF10218">
    <property type="entry name" value="SPRING1"/>
    <property type="match status" value="1"/>
</dbReference>
<dbReference type="Proteomes" id="UP000829291">
    <property type="component" value="Chromosome 5"/>
</dbReference>
<keyword evidence="4" id="KW-0333">Golgi apparatus</keyword>
<protein>
    <recommendedName>
        <fullName evidence="8">SREBP regulating gene protein</fullName>
    </recommendedName>
</protein>
<dbReference type="AlphaFoldDB" id="A0A6J0BKG2"/>
<evidence type="ECO:0000256" key="7">
    <source>
        <dbReference type="ARBA" id="ARBA00023461"/>
    </source>
</evidence>
<dbReference type="InterPro" id="IPR019352">
    <property type="entry name" value="SPRING1"/>
</dbReference>
<evidence type="ECO:0000256" key="8">
    <source>
        <dbReference type="ARBA" id="ARBA00023485"/>
    </source>
</evidence>
<evidence type="ECO:0000256" key="1">
    <source>
        <dbReference type="ARBA" id="ARBA00004194"/>
    </source>
</evidence>
<evidence type="ECO:0000313" key="10">
    <source>
        <dbReference type="Proteomes" id="UP000829291"/>
    </source>
</evidence>
<keyword evidence="10" id="KW-1185">Reference proteome</keyword>
<keyword evidence="2 9" id="KW-0812">Transmembrane</keyword>
<organism evidence="11">
    <name type="scientific">Neodiprion lecontei</name>
    <name type="common">Redheaded pine sawfly</name>
    <dbReference type="NCBI Taxonomy" id="441921"/>
    <lineage>
        <taxon>Eukaryota</taxon>
        <taxon>Metazoa</taxon>
        <taxon>Ecdysozoa</taxon>
        <taxon>Arthropoda</taxon>
        <taxon>Hexapoda</taxon>
        <taxon>Insecta</taxon>
        <taxon>Pterygota</taxon>
        <taxon>Neoptera</taxon>
        <taxon>Endopterygota</taxon>
        <taxon>Hymenoptera</taxon>
        <taxon>Tenthredinoidea</taxon>
        <taxon>Diprionidae</taxon>
        <taxon>Diprioninae</taxon>
        <taxon>Neodiprion</taxon>
    </lineage>
</organism>
<evidence type="ECO:0000256" key="3">
    <source>
        <dbReference type="ARBA" id="ARBA00022989"/>
    </source>
</evidence>
<dbReference type="PANTHER" id="PTHR13481">
    <property type="entry name" value="SREBP REGULATING GENE PROTEIN"/>
    <property type="match status" value="1"/>
</dbReference>
<dbReference type="GO" id="GO:2000640">
    <property type="term" value="P:positive regulation of SREBP signaling pathway"/>
    <property type="evidence" value="ECO:0007669"/>
    <property type="project" value="InterPro"/>
</dbReference>
<dbReference type="KEGG" id="nlo:107220908"/>
<evidence type="ECO:0000256" key="2">
    <source>
        <dbReference type="ARBA" id="ARBA00022692"/>
    </source>
</evidence>
<evidence type="ECO:0000256" key="5">
    <source>
        <dbReference type="ARBA" id="ARBA00023136"/>
    </source>
</evidence>
<proteinExistence type="inferred from homology"/>
<feature type="transmembrane region" description="Helical" evidence="9">
    <location>
        <begin position="15"/>
        <end position="33"/>
    </location>
</feature>
<keyword evidence="3 9" id="KW-1133">Transmembrane helix</keyword>
<evidence type="ECO:0000256" key="9">
    <source>
        <dbReference type="SAM" id="Phobius"/>
    </source>
</evidence>
<accession>A0A6J0BKG2</accession>
<dbReference type="GeneID" id="107220908"/>
<dbReference type="GO" id="GO:0000139">
    <property type="term" value="C:Golgi membrane"/>
    <property type="evidence" value="ECO:0007669"/>
    <property type="project" value="UniProtKB-SubCell"/>
</dbReference>
<evidence type="ECO:0000313" key="11">
    <source>
        <dbReference type="RefSeq" id="XP_015515169.2"/>
    </source>
</evidence>
<gene>
    <name evidence="11" type="primary">LOC107220908</name>
</gene>
<sequence length="291" mass="32750">MPSWTTVVRLLRRRFVLGVIFAVSLTYCALSLLQHEKGALVESDADDDQLYFSTDKPYLWEMQVLNDDIDPDEEATSALNGSHPARNTCRNSIQGKALIVDEHGYVCTRGEVLPSGCCSEEMSAANVKTEETDTNIQTLVKRERHSCQTCNAEGCCAVFEYCVSCCLRPGKANEPEIKSAYDQSRRTKKAEENVFRHRLRTLDRFQVCLATCRTSSASVRHENTYKDPHSKHCYNLLAHSANSNQRYRRDLIHILHMNNNSSPPKVALASFSTASVLSDIHLPRHVIPSNS</sequence>
<keyword evidence="6" id="KW-0325">Glycoprotein</keyword>